<comment type="caution">
    <text evidence="3">The sequence shown here is derived from an EMBL/GenBank/DDBJ whole genome shotgun (WGS) entry which is preliminary data.</text>
</comment>
<feature type="transmembrane region" description="Helical" evidence="1">
    <location>
        <begin position="487"/>
        <end position="508"/>
    </location>
</feature>
<dbReference type="SUPFAM" id="SSF51905">
    <property type="entry name" value="FAD/NAD(P)-binding domain"/>
    <property type="match status" value="1"/>
</dbReference>
<keyword evidence="4" id="KW-1185">Reference proteome</keyword>
<dbReference type="InterPro" id="IPR036188">
    <property type="entry name" value="FAD/NAD-bd_sf"/>
</dbReference>
<proteinExistence type="predicted"/>
<evidence type="ECO:0000256" key="1">
    <source>
        <dbReference type="SAM" id="Phobius"/>
    </source>
</evidence>
<dbReference type="GO" id="GO:0016491">
    <property type="term" value="F:oxidoreductase activity"/>
    <property type="evidence" value="ECO:0007669"/>
    <property type="project" value="InterPro"/>
</dbReference>
<name>A0A9P8IE47_9PEZI</name>
<dbReference type="InterPro" id="IPR002937">
    <property type="entry name" value="Amino_oxidase"/>
</dbReference>
<dbReference type="AlphaFoldDB" id="A0A9P8IE47"/>
<reference evidence="3" key="1">
    <citation type="submission" date="2021-03" db="EMBL/GenBank/DDBJ databases">
        <title>Comparative genomics and phylogenomic investigation of the class Geoglossomycetes provide insights into ecological specialization and systematics.</title>
        <authorList>
            <person name="Melie T."/>
            <person name="Pirro S."/>
            <person name="Miller A.N."/>
            <person name="Quandt A."/>
        </authorList>
    </citation>
    <scope>NUCLEOTIDE SEQUENCE</scope>
    <source>
        <strain evidence="3">GBOQ0MN5Z8</strain>
    </source>
</reference>
<gene>
    <name evidence="3" type="ORF">FGG08_001836</name>
</gene>
<protein>
    <recommendedName>
        <fullName evidence="2">Amine oxidase domain-containing protein</fullName>
    </recommendedName>
</protein>
<organism evidence="3 4">
    <name type="scientific">Glutinoglossum americanum</name>
    <dbReference type="NCBI Taxonomy" id="1670608"/>
    <lineage>
        <taxon>Eukaryota</taxon>
        <taxon>Fungi</taxon>
        <taxon>Dikarya</taxon>
        <taxon>Ascomycota</taxon>
        <taxon>Pezizomycotina</taxon>
        <taxon>Geoglossomycetes</taxon>
        <taxon>Geoglossales</taxon>
        <taxon>Geoglossaceae</taxon>
        <taxon>Glutinoglossum</taxon>
    </lineage>
</organism>
<dbReference type="PANTHER" id="PTHR42923:SF17">
    <property type="entry name" value="AMINE OXIDASE DOMAIN-CONTAINING PROTEIN"/>
    <property type="match status" value="1"/>
</dbReference>
<dbReference type="OrthoDB" id="5977668at2759"/>
<evidence type="ECO:0000313" key="3">
    <source>
        <dbReference type="EMBL" id="KAH0543935.1"/>
    </source>
</evidence>
<dbReference type="Pfam" id="PF01593">
    <property type="entry name" value="Amino_oxidase"/>
    <property type="match status" value="1"/>
</dbReference>
<keyword evidence="1" id="KW-1133">Transmembrane helix</keyword>
<keyword evidence="1" id="KW-0812">Transmembrane</keyword>
<sequence>MQPKRVAIVGSGISGLAALWALKSTDHEVHLYEAEDRLGGHTNTVVFQNEGQKINVDTGFIVCNAAAYLPYANTFFENPQPANFLAFLRHLKIPTVATSMTFSISRDNGSFEWAWTSLNSLFAQRRNILRPSFWRMLLDIARFNQFALDLLIEGEEDGASDGEDGEGESARSLESIGEYLERNEYLQSFRNDYLIPMIAAVWSTGPNKRLFEFPASTLVRIMYNYQLLATLSACPTWLTIPDGARTYISALLSFFPASRIHTSTPIYSLSTNPTTDTVALRFADGRKELFDHVILATHGDQAAKIVGRGVGASELEKKVLGGFATTRNIAILHSDTNFLPTCPLAQASWNYLSHSPSPANPRPPITLTYNLTQLQRLPPDSAPIFPNPILLTLNPTSTPDPSLTHSSYTYSHPVYNSAAICSQKLLHKIQNRRGVSYAGAWTGYGLHEDGFTSGVRVAVEHLGAKVPFDVLSGRFVRGRPVLGWRDYAVRVFVVMVQLVIVLLSGGSWRHQKAPGKKPQ</sequence>
<keyword evidence="1" id="KW-0472">Membrane</keyword>
<dbReference type="PANTHER" id="PTHR42923">
    <property type="entry name" value="PROTOPORPHYRINOGEN OXIDASE"/>
    <property type="match status" value="1"/>
</dbReference>
<accession>A0A9P8IE47</accession>
<evidence type="ECO:0000259" key="2">
    <source>
        <dbReference type="Pfam" id="PF01593"/>
    </source>
</evidence>
<dbReference type="EMBL" id="JAGHQL010000025">
    <property type="protein sequence ID" value="KAH0543935.1"/>
    <property type="molecule type" value="Genomic_DNA"/>
</dbReference>
<dbReference type="InterPro" id="IPR050464">
    <property type="entry name" value="Zeta_carotene_desat/Oxidored"/>
</dbReference>
<evidence type="ECO:0000313" key="4">
    <source>
        <dbReference type="Proteomes" id="UP000698800"/>
    </source>
</evidence>
<dbReference type="Proteomes" id="UP000698800">
    <property type="component" value="Unassembled WGS sequence"/>
</dbReference>
<dbReference type="Gene3D" id="3.50.50.60">
    <property type="entry name" value="FAD/NAD(P)-binding domain"/>
    <property type="match status" value="1"/>
</dbReference>
<feature type="domain" description="Amine oxidase" evidence="2">
    <location>
        <begin position="13"/>
        <end position="303"/>
    </location>
</feature>